<gene>
    <name evidence="1" type="ORF">PZA18_20400</name>
</gene>
<evidence type="ECO:0000313" key="1">
    <source>
        <dbReference type="EMBL" id="MDK2126404.1"/>
    </source>
</evidence>
<organism evidence="1 2">
    <name type="scientific">Parachitinimonas caeni</name>
    <dbReference type="NCBI Taxonomy" id="3031301"/>
    <lineage>
        <taxon>Bacteria</taxon>
        <taxon>Pseudomonadati</taxon>
        <taxon>Pseudomonadota</taxon>
        <taxon>Betaproteobacteria</taxon>
        <taxon>Neisseriales</taxon>
        <taxon>Chitinibacteraceae</taxon>
        <taxon>Parachitinimonas</taxon>
    </lineage>
</organism>
<dbReference type="Proteomes" id="UP001172778">
    <property type="component" value="Unassembled WGS sequence"/>
</dbReference>
<evidence type="ECO:0000313" key="2">
    <source>
        <dbReference type="Proteomes" id="UP001172778"/>
    </source>
</evidence>
<dbReference type="RefSeq" id="WP_284102723.1">
    <property type="nucleotide sequence ID" value="NZ_JARRAF010000037.1"/>
</dbReference>
<evidence type="ECO:0008006" key="3">
    <source>
        <dbReference type="Google" id="ProtNLM"/>
    </source>
</evidence>
<keyword evidence="2" id="KW-1185">Reference proteome</keyword>
<protein>
    <recommendedName>
        <fullName evidence="3">PH domain-containing protein</fullName>
    </recommendedName>
</protein>
<accession>A0ABT7E2C7</accession>
<name>A0ABT7E2C7_9NEIS</name>
<dbReference type="EMBL" id="JARRAF010000037">
    <property type="protein sequence ID" value="MDK2126404.1"/>
    <property type="molecule type" value="Genomic_DNA"/>
</dbReference>
<reference evidence="1" key="1">
    <citation type="submission" date="2023-03" db="EMBL/GenBank/DDBJ databases">
        <title>Chitinimonas shenzhenensis gen. nov., sp. nov., a novel member of family Burkholderiaceae isolated from activated sludge collected in Shen Zhen, China.</title>
        <authorList>
            <person name="Wang X."/>
        </authorList>
    </citation>
    <scope>NUCLEOTIDE SEQUENCE</scope>
    <source>
        <strain evidence="1">DQS-5</strain>
    </source>
</reference>
<comment type="caution">
    <text evidence="1">The sequence shown here is derived from an EMBL/GenBank/DDBJ whole genome shotgun (WGS) entry which is preliminary data.</text>
</comment>
<proteinExistence type="predicted"/>
<sequence>MEVWIKALEVEMQVKQKGIELEVRSPDGKEQLGDCYVTMTGLVWCNGKTKKENGIKVKWEDLIAICKSDASLKAAVKAAKAL</sequence>